<reference evidence="1" key="1">
    <citation type="submission" date="2013-08" db="EMBL/GenBank/DDBJ databases">
        <authorList>
            <person name="Mendez C."/>
            <person name="Richter M."/>
            <person name="Ferrer M."/>
            <person name="Sanchez J."/>
        </authorList>
    </citation>
    <scope>NUCLEOTIDE SEQUENCE</scope>
</reference>
<evidence type="ECO:0000313" key="1">
    <source>
        <dbReference type="EMBL" id="EQD53908.1"/>
    </source>
</evidence>
<dbReference type="Pfam" id="PF12686">
    <property type="entry name" value="DUF3800"/>
    <property type="match status" value="1"/>
</dbReference>
<reference evidence="1" key="2">
    <citation type="journal article" date="2014" name="ISME J.">
        <title>Microbial stratification in low pH oxic and suboxic macroscopic growths along an acid mine drainage.</title>
        <authorList>
            <person name="Mendez-Garcia C."/>
            <person name="Mesa V."/>
            <person name="Sprenger R.R."/>
            <person name="Richter M."/>
            <person name="Diez M.S."/>
            <person name="Solano J."/>
            <person name="Bargiela R."/>
            <person name="Golyshina O.V."/>
            <person name="Manteca A."/>
            <person name="Ramos J.L."/>
            <person name="Gallego J.R."/>
            <person name="Llorente I."/>
            <person name="Martins Dos Santos V.A."/>
            <person name="Jensen O.N."/>
            <person name="Pelaez A.I."/>
            <person name="Sanchez J."/>
            <person name="Ferrer M."/>
        </authorList>
    </citation>
    <scope>NUCLEOTIDE SEQUENCE</scope>
</reference>
<dbReference type="EMBL" id="AUZY01006573">
    <property type="protein sequence ID" value="EQD53908.1"/>
    <property type="molecule type" value="Genomic_DNA"/>
</dbReference>
<dbReference type="InterPro" id="IPR024524">
    <property type="entry name" value="DUF3800"/>
</dbReference>
<sequence>MDESGHDHKRMPYEVRGGVAIHAGKLWPMVQQLQQVELASFGIRLHEFRKEIKGSKLLDKDRFKWAAQSEPMEDAVRRKHCRGFLTKGLEKKPPSRDEFTAYGQACLEMARGIFQALRVYEARLFAAVIPASIVKPATFEAEEYLRKDHVFLLERFFYFLEVEKQHGVLVFDQVDKGSDQRFVRRMERYFSRTGTGRYRSAWIVPVPMFVASDMSYAVQAADLCIYSLNWGFRLPALGMNAATRSEIATEFGPWLNQLQYRGQGYREGNVYHSYGIVYVPDPYDGRE</sequence>
<dbReference type="AlphaFoldDB" id="T1AAT9"/>
<organism evidence="1">
    <name type="scientific">mine drainage metagenome</name>
    <dbReference type="NCBI Taxonomy" id="410659"/>
    <lineage>
        <taxon>unclassified sequences</taxon>
        <taxon>metagenomes</taxon>
        <taxon>ecological metagenomes</taxon>
    </lineage>
</organism>
<proteinExistence type="predicted"/>
<evidence type="ECO:0008006" key="2">
    <source>
        <dbReference type="Google" id="ProtNLM"/>
    </source>
</evidence>
<protein>
    <recommendedName>
        <fullName evidence="2">DUF3800 domain-containing protein</fullName>
    </recommendedName>
</protein>
<name>T1AAT9_9ZZZZ</name>
<comment type="caution">
    <text evidence="1">The sequence shown here is derived from an EMBL/GenBank/DDBJ whole genome shotgun (WGS) entry which is preliminary data.</text>
</comment>
<gene>
    <name evidence="1" type="ORF">B1B_09961</name>
</gene>
<accession>T1AAT9</accession>